<evidence type="ECO:0000256" key="3">
    <source>
        <dbReference type="ARBA" id="ARBA00022448"/>
    </source>
</evidence>
<evidence type="ECO:0000313" key="12">
    <source>
        <dbReference type="Proteomes" id="UP000279236"/>
    </source>
</evidence>
<dbReference type="PANTHER" id="PTHR48022">
    <property type="entry name" value="PLASTIDIC GLUCOSE TRANSPORTER 4"/>
    <property type="match status" value="1"/>
</dbReference>
<feature type="transmembrane region" description="Helical" evidence="9">
    <location>
        <begin position="237"/>
        <end position="256"/>
    </location>
</feature>
<keyword evidence="4 9" id="KW-0812">Transmembrane</keyword>
<evidence type="ECO:0000313" key="11">
    <source>
        <dbReference type="EMBL" id="RSH82352.1"/>
    </source>
</evidence>
<keyword evidence="5 9" id="KW-1133">Transmembrane helix</keyword>
<dbReference type="InterPro" id="IPR050360">
    <property type="entry name" value="MFS_Sugar_Transporters"/>
</dbReference>
<accession>A0A427XTZ1</accession>
<dbReference type="InterPro" id="IPR005828">
    <property type="entry name" value="MFS_sugar_transport-like"/>
</dbReference>
<dbReference type="InterPro" id="IPR005829">
    <property type="entry name" value="Sugar_transporter_CS"/>
</dbReference>
<feature type="transmembrane region" description="Helical" evidence="9">
    <location>
        <begin position="489"/>
        <end position="507"/>
    </location>
</feature>
<evidence type="ECO:0000256" key="6">
    <source>
        <dbReference type="ARBA" id="ARBA00023136"/>
    </source>
</evidence>
<dbReference type="Gene3D" id="1.20.1250.20">
    <property type="entry name" value="MFS general substrate transporter like domains"/>
    <property type="match status" value="1"/>
</dbReference>
<comment type="catalytic activity">
    <reaction evidence="7">
        <text>myo-inositol(out) + H(+)(out) = myo-inositol(in) + H(+)(in)</text>
        <dbReference type="Rhea" id="RHEA:60364"/>
        <dbReference type="ChEBI" id="CHEBI:15378"/>
        <dbReference type="ChEBI" id="CHEBI:17268"/>
    </reaction>
</comment>
<name>A0A427XTZ1_9TREE</name>
<dbReference type="Pfam" id="PF00083">
    <property type="entry name" value="Sugar_tr"/>
    <property type="match status" value="1"/>
</dbReference>
<dbReference type="GeneID" id="39591862"/>
<keyword evidence="12" id="KW-1185">Reference proteome</keyword>
<dbReference type="AlphaFoldDB" id="A0A427XTZ1"/>
<evidence type="ECO:0000256" key="1">
    <source>
        <dbReference type="ARBA" id="ARBA00004141"/>
    </source>
</evidence>
<evidence type="ECO:0000256" key="9">
    <source>
        <dbReference type="SAM" id="Phobius"/>
    </source>
</evidence>
<evidence type="ECO:0000256" key="2">
    <source>
        <dbReference type="ARBA" id="ARBA00010992"/>
    </source>
</evidence>
<feature type="transmembrane region" description="Helical" evidence="9">
    <location>
        <begin position="122"/>
        <end position="139"/>
    </location>
</feature>
<feature type="transmembrane region" description="Helical" evidence="9">
    <location>
        <begin position="415"/>
        <end position="439"/>
    </location>
</feature>
<evidence type="ECO:0000256" key="8">
    <source>
        <dbReference type="RuleBase" id="RU003346"/>
    </source>
</evidence>
<dbReference type="OrthoDB" id="6612291at2759"/>
<evidence type="ECO:0000256" key="5">
    <source>
        <dbReference type="ARBA" id="ARBA00022989"/>
    </source>
</evidence>
<feature type="transmembrane region" description="Helical" evidence="9">
    <location>
        <begin position="460"/>
        <end position="477"/>
    </location>
</feature>
<dbReference type="Proteomes" id="UP000279236">
    <property type="component" value="Unassembled WGS sequence"/>
</dbReference>
<dbReference type="PANTHER" id="PTHR48022:SF83">
    <property type="entry name" value="MAJOR FACILITATOR SUPERFAMILY (MFS) PROFILE DOMAIN-CONTAINING PROTEIN"/>
    <property type="match status" value="1"/>
</dbReference>
<proteinExistence type="inferred from homology"/>
<organism evidence="11 12">
    <name type="scientific">Apiotrichum porosum</name>
    <dbReference type="NCBI Taxonomy" id="105984"/>
    <lineage>
        <taxon>Eukaryota</taxon>
        <taxon>Fungi</taxon>
        <taxon>Dikarya</taxon>
        <taxon>Basidiomycota</taxon>
        <taxon>Agaricomycotina</taxon>
        <taxon>Tremellomycetes</taxon>
        <taxon>Trichosporonales</taxon>
        <taxon>Trichosporonaceae</taxon>
        <taxon>Apiotrichum</taxon>
    </lineage>
</organism>
<feature type="transmembrane region" description="Helical" evidence="9">
    <location>
        <begin position="388"/>
        <end position="409"/>
    </location>
</feature>
<comment type="caution">
    <text evidence="11">The sequence shown here is derived from an EMBL/GenBank/DDBJ whole genome shotgun (WGS) entry which is preliminary data.</text>
</comment>
<dbReference type="InterPro" id="IPR020846">
    <property type="entry name" value="MFS_dom"/>
</dbReference>
<feature type="transmembrane region" description="Helical" evidence="9">
    <location>
        <begin position="146"/>
        <end position="164"/>
    </location>
</feature>
<dbReference type="GO" id="GO:0005351">
    <property type="term" value="F:carbohydrate:proton symporter activity"/>
    <property type="evidence" value="ECO:0007669"/>
    <property type="project" value="TreeGrafter"/>
</dbReference>
<dbReference type="PROSITE" id="PS00217">
    <property type="entry name" value="SUGAR_TRANSPORT_2"/>
    <property type="match status" value="1"/>
</dbReference>
<feature type="transmembrane region" description="Helical" evidence="9">
    <location>
        <begin position="204"/>
        <end position="225"/>
    </location>
</feature>
<keyword evidence="3 8" id="KW-0813">Transport</keyword>
<dbReference type="PROSITE" id="PS50850">
    <property type="entry name" value="MFS"/>
    <property type="match status" value="1"/>
</dbReference>
<dbReference type="InterPro" id="IPR036259">
    <property type="entry name" value="MFS_trans_sf"/>
</dbReference>
<dbReference type="RefSeq" id="XP_028476584.1">
    <property type="nucleotide sequence ID" value="XM_028622691.1"/>
</dbReference>
<sequence>MSTTQQPDLYNDDKKDLSPDHAEHVEHVGDGEKVTNEDILAEAMVGEAAEHSMGVWEAVRTYKWAVFWSLAMSMCIVMEAYDNALLGNLMAQPAFRERFGTYVGETSGYVISAPWQTGLTQAPIVGCIIGVIITGEVATKWGYKKSALGALVIMNLVIFATFFAESLPVLLVGEFLCGLPWGAFIVVAPSYASEVAPLPLRGILTIWIQVCWCIGQFFASGVLYALESRNDKWAYKIPFALQWVWPLPLMAMISFAPESPWWLVRAGRLEDAEDVVERLGGNHSRASPKDTVATMVRTNAIEMAETAGTTYADCFKGTDLRRTWITCFIHSFANFTGLLLSNLGTYFFTVAGLPSKQAFALGLGTTGIQFVAVLGSWWLSTRAGRRSMYLGGLAFNIVVLGLIGTLACLKQTTPILWAQGVLLILISFQWGFTMGPITYTTIGETSSVRLRAKTVGLSRDAYYLSYIPLSIINSYMLNPTGWNMVGKSAWVWCGTATCLWILCYFEFPEFKDRSFREIDILFHRHVPARRFKSIKVDESVDE</sequence>
<comment type="similarity">
    <text evidence="2 8">Belongs to the major facilitator superfamily. Sugar transporter (TC 2.A.1.1) family.</text>
</comment>
<feature type="domain" description="Major facilitator superfamily (MFS) profile" evidence="10">
    <location>
        <begin position="68"/>
        <end position="511"/>
    </location>
</feature>
<evidence type="ECO:0000259" key="10">
    <source>
        <dbReference type="PROSITE" id="PS50850"/>
    </source>
</evidence>
<feature type="transmembrane region" description="Helical" evidence="9">
    <location>
        <begin position="170"/>
        <end position="192"/>
    </location>
</feature>
<reference evidence="11 12" key="1">
    <citation type="submission" date="2018-11" db="EMBL/GenBank/DDBJ databases">
        <title>Genome sequence of Apiotrichum porosum DSM 27194.</title>
        <authorList>
            <person name="Aliyu H."/>
            <person name="Gorte O."/>
            <person name="Ochsenreither K."/>
        </authorList>
    </citation>
    <scope>NUCLEOTIDE SEQUENCE [LARGE SCALE GENOMIC DNA]</scope>
    <source>
        <strain evidence="11 12">DSM 27194</strain>
    </source>
</reference>
<feature type="transmembrane region" description="Helical" evidence="9">
    <location>
        <begin position="62"/>
        <end position="81"/>
    </location>
</feature>
<feature type="transmembrane region" description="Helical" evidence="9">
    <location>
        <begin position="359"/>
        <end position="379"/>
    </location>
</feature>
<protein>
    <recommendedName>
        <fullName evidence="10">Major facilitator superfamily (MFS) profile domain-containing protein</fullName>
    </recommendedName>
</protein>
<feature type="transmembrane region" description="Helical" evidence="9">
    <location>
        <begin position="324"/>
        <end position="347"/>
    </location>
</feature>
<evidence type="ECO:0000256" key="4">
    <source>
        <dbReference type="ARBA" id="ARBA00022692"/>
    </source>
</evidence>
<keyword evidence="6 9" id="KW-0472">Membrane</keyword>
<dbReference type="InterPro" id="IPR003663">
    <property type="entry name" value="Sugar/inositol_transpt"/>
</dbReference>
<evidence type="ECO:0000256" key="7">
    <source>
        <dbReference type="ARBA" id="ARBA00049119"/>
    </source>
</evidence>
<dbReference type="SUPFAM" id="SSF103473">
    <property type="entry name" value="MFS general substrate transporter"/>
    <property type="match status" value="1"/>
</dbReference>
<dbReference type="FunFam" id="1.20.1250.20:FF:000078">
    <property type="entry name" value="MFS maltose transporter, putative"/>
    <property type="match status" value="1"/>
</dbReference>
<comment type="subcellular location">
    <subcellularLocation>
        <location evidence="1">Membrane</location>
        <topology evidence="1">Multi-pass membrane protein</topology>
    </subcellularLocation>
</comment>
<dbReference type="GO" id="GO:0016020">
    <property type="term" value="C:membrane"/>
    <property type="evidence" value="ECO:0007669"/>
    <property type="project" value="UniProtKB-SubCell"/>
</dbReference>
<dbReference type="NCBIfam" id="TIGR00879">
    <property type="entry name" value="SP"/>
    <property type="match status" value="1"/>
</dbReference>
<gene>
    <name evidence="11" type="ORF">EHS24_007319</name>
</gene>
<dbReference type="EMBL" id="RSCE01000005">
    <property type="protein sequence ID" value="RSH82352.1"/>
    <property type="molecule type" value="Genomic_DNA"/>
</dbReference>